<keyword evidence="2" id="KW-1185">Reference proteome</keyword>
<gene>
    <name evidence="1" type="ORF">BJ138DRAFT_1008581</name>
</gene>
<proteinExistence type="predicted"/>
<dbReference type="Proteomes" id="UP000790377">
    <property type="component" value="Unassembled WGS sequence"/>
</dbReference>
<organism evidence="1 2">
    <name type="scientific">Hygrophoropsis aurantiaca</name>
    <dbReference type="NCBI Taxonomy" id="72124"/>
    <lineage>
        <taxon>Eukaryota</taxon>
        <taxon>Fungi</taxon>
        <taxon>Dikarya</taxon>
        <taxon>Basidiomycota</taxon>
        <taxon>Agaricomycotina</taxon>
        <taxon>Agaricomycetes</taxon>
        <taxon>Agaricomycetidae</taxon>
        <taxon>Boletales</taxon>
        <taxon>Coniophorineae</taxon>
        <taxon>Hygrophoropsidaceae</taxon>
        <taxon>Hygrophoropsis</taxon>
    </lineage>
</organism>
<sequence length="554" mass="63866">MFHLDLIFISAIFLVSAVRALQYPFRGDAPTDTRSYLKVSDGGEDDDWRFDETPPVNTTDHLVFETVSSLLQHWPNTRYRNGHTIVPGVVPLGTLLYHGTFQNVVPDHPEWLATDPEHSHAFCRGASGASCWHLTLSVTRPLNILYFDGSSAAKMEGGPMDSQDVVAWGEFRTNSTFNERQRIVDLCVWGRQYSLDGFHILTMFDSEVMLCNFTEGVKVVSFLRLPDLTIVDRERLPTQAFRTFEMMNAGHWHDRFPGEGRVQLDLSRLISFYDPELVPSLVAQRFGKERWDHRLLGTDATDIAAVQNRLAEVLEYEHVKNSVDWRALIRVIVDRYAERLELMQHFLHPSTATTETESVQDTFERAEKVQLQLRIMLTPYILHSSFPSQEFASSMTKYAWASPVFQECATMHTAAIASDLMSTLTPSERLILKSIQATSREICRVAVRMWAEGVESGLDQYLPAATQPFKVKEVTRIWKEDLTELMNWLDWNIWVKCRPACGFEEMCYLPTWPIGFERRKRPEELSSQPEGSEDSEEWRRPQPKCIRRAEPYRF</sequence>
<comment type="caution">
    <text evidence="1">The sequence shown here is derived from an EMBL/GenBank/DDBJ whole genome shotgun (WGS) entry which is preliminary data.</text>
</comment>
<protein>
    <submittedName>
        <fullName evidence="1">Uncharacterized protein</fullName>
    </submittedName>
</protein>
<evidence type="ECO:0000313" key="1">
    <source>
        <dbReference type="EMBL" id="KAH7910571.1"/>
    </source>
</evidence>
<evidence type="ECO:0000313" key="2">
    <source>
        <dbReference type="Proteomes" id="UP000790377"/>
    </source>
</evidence>
<accession>A0ACB8ABI3</accession>
<name>A0ACB8ABI3_9AGAM</name>
<reference evidence="1" key="1">
    <citation type="journal article" date="2021" name="New Phytol.">
        <title>Evolutionary innovations through gain and loss of genes in the ectomycorrhizal Boletales.</title>
        <authorList>
            <person name="Wu G."/>
            <person name="Miyauchi S."/>
            <person name="Morin E."/>
            <person name="Kuo A."/>
            <person name="Drula E."/>
            <person name="Varga T."/>
            <person name="Kohler A."/>
            <person name="Feng B."/>
            <person name="Cao Y."/>
            <person name="Lipzen A."/>
            <person name="Daum C."/>
            <person name="Hundley H."/>
            <person name="Pangilinan J."/>
            <person name="Johnson J."/>
            <person name="Barry K."/>
            <person name="LaButti K."/>
            <person name="Ng V."/>
            <person name="Ahrendt S."/>
            <person name="Min B."/>
            <person name="Choi I.G."/>
            <person name="Park H."/>
            <person name="Plett J.M."/>
            <person name="Magnuson J."/>
            <person name="Spatafora J.W."/>
            <person name="Nagy L.G."/>
            <person name="Henrissat B."/>
            <person name="Grigoriev I.V."/>
            <person name="Yang Z.L."/>
            <person name="Xu J."/>
            <person name="Martin F.M."/>
        </authorList>
    </citation>
    <scope>NUCLEOTIDE SEQUENCE</scope>
    <source>
        <strain evidence="1">ATCC 28755</strain>
    </source>
</reference>
<dbReference type="EMBL" id="MU267708">
    <property type="protein sequence ID" value="KAH7910571.1"/>
    <property type="molecule type" value="Genomic_DNA"/>
</dbReference>